<feature type="domain" description="Glycosyltransferase subfamily 4-like N-terminal" evidence="2">
    <location>
        <begin position="26"/>
        <end position="174"/>
    </location>
</feature>
<evidence type="ECO:0000259" key="1">
    <source>
        <dbReference type="Pfam" id="PF00534"/>
    </source>
</evidence>
<dbReference type="Pfam" id="PF00534">
    <property type="entry name" value="Glycos_transf_1"/>
    <property type="match status" value="1"/>
</dbReference>
<feature type="domain" description="Glycosyl transferase family 1" evidence="1">
    <location>
        <begin position="196"/>
        <end position="361"/>
    </location>
</feature>
<organism evidence="3 4">
    <name type="scientific">Rossellomorea oryzaecorticis</name>
    <dbReference type="NCBI Taxonomy" id="1396505"/>
    <lineage>
        <taxon>Bacteria</taxon>
        <taxon>Bacillati</taxon>
        <taxon>Bacillota</taxon>
        <taxon>Bacilli</taxon>
        <taxon>Bacillales</taxon>
        <taxon>Bacillaceae</taxon>
        <taxon>Rossellomorea</taxon>
    </lineage>
</organism>
<dbReference type="Gene3D" id="3.40.50.2000">
    <property type="entry name" value="Glycogen Phosphorylase B"/>
    <property type="match status" value="2"/>
</dbReference>
<dbReference type="Proteomes" id="UP001628668">
    <property type="component" value="Unassembled WGS sequence"/>
</dbReference>
<dbReference type="InterPro" id="IPR028098">
    <property type="entry name" value="Glyco_trans_4-like_N"/>
</dbReference>
<dbReference type="PANTHER" id="PTHR45947">
    <property type="entry name" value="SULFOQUINOVOSYL TRANSFERASE SQD2"/>
    <property type="match status" value="1"/>
</dbReference>
<evidence type="ECO:0000313" key="4">
    <source>
        <dbReference type="Proteomes" id="UP001628668"/>
    </source>
</evidence>
<dbReference type="GO" id="GO:0016757">
    <property type="term" value="F:glycosyltransferase activity"/>
    <property type="evidence" value="ECO:0007669"/>
    <property type="project" value="UniProtKB-KW"/>
</dbReference>
<evidence type="ECO:0000259" key="2">
    <source>
        <dbReference type="Pfam" id="PF13439"/>
    </source>
</evidence>
<dbReference type="RefSeq" id="WP_411160278.1">
    <property type="nucleotide sequence ID" value="NZ_JBJOSA010000019.1"/>
</dbReference>
<dbReference type="PANTHER" id="PTHR45947:SF14">
    <property type="entry name" value="SLL1723 PROTEIN"/>
    <property type="match status" value="1"/>
</dbReference>
<dbReference type="CDD" id="cd03801">
    <property type="entry name" value="GT4_PimA-like"/>
    <property type="match status" value="1"/>
</dbReference>
<reference evidence="3 4" key="1">
    <citation type="submission" date="2024-12" db="EMBL/GenBank/DDBJ databases">
        <authorList>
            <person name="Li X."/>
            <person name="Zhang D."/>
        </authorList>
    </citation>
    <scope>NUCLEOTIDE SEQUENCE [LARGE SCALE GENOMIC DNA]</scope>
    <source>
        <strain evidence="3 4">JCM19602</strain>
    </source>
</reference>
<name>A0ABW8VVF1_9BACI</name>
<keyword evidence="3" id="KW-0328">Glycosyltransferase</keyword>
<gene>
    <name evidence="3" type="ORF">ACKA06_17405</name>
</gene>
<keyword evidence="4" id="KW-1185">Reference proteome</keyword>
<protein>
    <submittedName>
        <fullName evidence="3">Glycosyltransferase family 4 protein</fullName>
        <ecNumber evidence="3">2.4.-.-</ecNumber>
    </submittedName>
</protein>
<accession>A0ABW8VVF1</accession>
<dbReference type="InterPro" id="IPR001296">
    <property type="entry name" value="Glyco_trans_1"/>
</dbReference>
<dbReference type="Pfam" id="PF13439">
    <property type="entry name" value="Glyco_transf_4"/>
    <property type="match status" value="1"/>
</dbReference>
<dbReference type="SUPFAM" id="SSF53756">
    <property type="entry name" value="UDP-Glycosyltransferase/glycogen phosphorylase"/>
    <property type="match status" value="1"/>
</dbReference>
<dbReference type="InterPro" id="IPR050194">
    <property type="entry name" value="Glycosyltransferase_grp1"/>
</dbReference>
<proteinExistence type="predicted"/>
<dbReference type="EMBL" id="JBJOSA010000019">
    <property type="protein sequence ID" value="MFL8938568.1"/>
    <property type="molecule type" value="Genomic_DNA"/>
</dbReference>
<keyword evidence="3" id="KW-0808">Transferase</keyword>
<sequence>MTLKKPKVLIITPGSFPIPSPRSSSVETVIDRVTNALQEKVDLYIAGKKSRGFSRIEQDGNIHYYRCRFKNWRHYLLKILPYIKEINPDIIQVENRPKYAGFLRKILPHQKIFLSLHSTAFISSSAIPKNELIQSIHSADKVIVNSHFLKEVVIQKTQCLSEKVAVNHLGVDISQFTPKWDSDLMANREVLKRNDLEDKQILLFVGRLRKMKGIHHLLNILPSLIKKHPDLCLVIIGNAFYSNKRKTNYVLNLEKTAKQFPGHVKFIPFVPHSEIHRWFQSASIVYVPSQAKEAFGLVNVEAMACGVPVIASRAGGMKEIIKHGNTGYLIDLNNIEPELTHYTEKLLTNPGEQKELGINAISSINSHFTWEHCANRLNELYVDEWK</sequence>
<comment type="caution">
    <text evidence="3">The sequence shown here is derived from an EMBL/GenBank/DDBJ whole genome shotgun (WGS) entry which is preliminary data.</text>
</comment>
<dbReference type="EC" id="2.4.-.-" evidence="3"/>
<evidence type="ECO:0000313" key="3">
    <source>
        <dbReference type="EMBL" id="MFL8938568.1"/>
    </source>
</evidence>